<dbReference type="AlphaFoldDB" id="A0A0F9HCI7"/>
<gene>
    <name evidence="1" type="ORF">LCGC14_2081280</name>
</gene>
<sequence length="77" mass="9140">MNLKKGHKKLLKVLNRNKRPLNTKEIAEKLKYKGAPYDSLKFLRRNEYIHKIKAKKLGGYDEYKISVKGRRAIKNKK</sequence>
<organism evidence="1">
    <name type="scientific">marine sediment metagenome</name>
    <dbReference type="NCBI Taxonomy" id="412755"/>
    <lineage>
        <taxon>unclassified sequences</taxon>
        <taxon>metagenomes</taxon>
        <taxon>ecological metagenomes</taxon>
    </lineage>
</organism>
<dbReference type="InterPro" id="IPR036390">
    <property type="entry name" value="WH_DNA-bd_sf"/>
</dbReference>
<accession>A0A0F9HCI7</accession>
<reference evidence="1" key="1">
    <citation type="journal article" date="2015" name="Nature">
        <title>Complex archaea that bridge the gap between prokaryotes and eukaryotes.</title>
        <authorList>
            <person name="Spang A."/>
            <person name="Saw J.H."/>
            <person name="Jorgensen S.L."/>
            <person name="Zaremba-Niedzwiedzka K."/>
            <person name="Martijn J."/>
            <person name="Lind A.E."/>
            <person name="van Eijk R."/>
            <person name="Schleper C."/>
            <person name="Guy L."/>
            <person name="Ettema T.J."/>
        </authorList>
    </citation>
    <scope>NUCLEOTIDE SEQUENCE</scope>
</reference>
<dbReference type="SUPFAM" id="SSF46785">
    <property type="entry name" value="Winged helix' DNA-binding domain"/>
    <property type="match status" value="1"/>
</dbReference>
<comment type="caution">
    <text evidence="1">The sequence shown here is derived from an EMBL/GenBank/DDBJ whole genome shotgun (WGS) entry which is preliminary data.</text>
</comment>
<protein>
    <submittedName>
        <fullName evidence="1">Uncharacterized protein</fullName>
    </submittedName>
</protein>
<evidence type="ECO:0000313" key="1">
    <source>
        <dbReference type="EMBL" id="KKL72802.1"/>
    </source>
</evidence>
<name>A0A0F9HCI7_9ZZZZ</name>
<dbReference type="EMBL" id="LAZR01025159">
    <property type="protein sequence ID" value="KKL72802.1"/>
    <property type="molecule type" value="Genomic_DNA"/>
</dbReference>
<proteinExistence type="predicted"/>